<protein>
    <submittedName>
        <fullName evidence="1">Uncharacterized protein</fullName>
    </submittedName>
</protein>
<dbReference type="OrthoDB" id="10488658at2759"/>
<sequence length="151" mass="16706">MSLFGRYAFLLSSRKNQDLITGISTFVQEVIIAKGEQISRELGVTPRGYILIREEHASKSESRPHYTVDAYGMDANGLDKPVGCIHVFPDRTLALSRTLVQRQESTPVAGTSSIHTAGEVVATNNGYADGWQSYSGRGRVKIRGRLRLPKR</sequence>
<comment type="caution">
    <text evidence="1">The sequence shown here is derived from an EMBL/GenBank/DDBJ whole genome shotgun (WGS) entry which is preliminary data.</text>
</comment>
<dbReference type="AlphaFoldDB" id="A0A9P5NBB0"/>
<dbReference type="EMBL" id="JADNYJ010000212">
    <property type="protein sequence ID" value="KAF8874524.1"/>
    <property type="molecule type" value="Genomic_DNA"/>
</dbReference>
<evidence type="ECO:0000313" key="2">
    <source>
        <dbReference type="Proteomes" id="UP000724874"/>
    </source>
</evidence>
<evidence type="ECO:0000313" key="1">
    <source>
        <dbReference type="EMBL" id="KAF8874524.1"/>
    </source>
</evidence>
<organism evidence="1 2">
    <name type="scientific">Gymnopilus junonius</name>
    <name type="common">Spectacular rustgill mushroom</name>
    <name type="synonym">Gymnopilus spectabilis subsp. junonius</name>
    <dbReference type="NCBI Taxonomy" id="109634"/>
    <lineage>
        <taxon>Eukaryota</taxon>
        <taxon>Fungi</taxon>
        <taxon>Dikarya</taxon>
        <taxon>Basidiomycota</taxon>
        <taxon>Agaricomycotina</taxon>
        <taxon>Agaricomycetes</taxon>
        <taxon>Agaricomycetidae</taxon>
        <taxon>Agaricales</taxon>
        <taxon>Agaricineae</taxon>
        <taxon>Hymenogastraceae</taxon>
        <taxon>Gymnopilus</taxon>
    </lineage>
</organism>
<keyword evidence="2" id="KW-1185">Reference proteome</keyword>
<gene>
    <name evidence="1" type="ORF">CPB84DRAFT_1829368</name>
</gene>
<dbReference type="Proteomes" id="UP000724874">
    <property type="component" value="Unassembled WGS sequence"/>
</dbReference>
<accession>A0A9P5NBB0</accession>
<proteinExistence type="predicted"/>
<name>A0A9P5NBB0_GYMJU</name>
<reference evidence="1" key="1">
    <citation type="submission" date="2020-11" db="EMBL/GenBank/DDBJ databases">
        <authorList>
            <consortium name="DOE Joint Genome Institute"/>
            <person name="Ahrendt S."/>
            <person name="Riley R."/>
            <person name="Andreopoulos W."/>
            <person name="LaButti K."/>
            <person name="Pangilinan J."/>
            <person name="Ruiz-duenas F.J."/>
            <person name="Barrasa J.M."/>
            <person name="Sanchez-Garcia M."/>
            <person name="Camarero S."/>
            <person name="Miyauchi S."/>
            <person name="Serrano A."/>
            <person name="Linde D."/>
            <person name="Babiker R."/>
            <person name="Drula E."/>
            <person name="Ayuso-Fernandez I."/>
            <person name="Pacheco R."/>
            <person name="Padilla G."/>
            <person name="Ferreira P."/>
            <person name="Barriuso J."/>
            <person name="Kellner H."/>
            <person name="Castanera R."/>
            <person name="Alfaro M."/>
            <person name="Ramirez L."/>
            <person name="Pisabarro A.G."/>
            <person name="Kuo A."/>
            <person name="Tritt A."/>
            <person name="Lipzen A."/>
            <person name="He G."/>
            <person name="Yan M."/>
            <person name="Ng V."/>
            <person name="Cullen D."/>
            <person name="Martin F."/>
            <person name="Rosso M.-N."/>
            <person name="Henrissat B."/>
            <person name="Hibbett D."/>
            <person name="Martinez A.T."/>
            <person name="Grigoriev I.V."/>
        </authorList>
    </citation>
    <scope>NUCLEOTIDE SEQUENCE</scope>
    <source>
        <strain evidence="1">AH 44721</strain>
    </source>
</reference>